<dbReference type="Proteomes" id="UP000242367">
    <property type="component" value="Unassembled WGS sequence"/>
</dbReference>
<sequence length="37" mass="4263">MLHPEFTEQITKDRTRRLIAEAKAARQAAKAAKARKR</sequence>
<organism evidence="1 2">
    <name type="scientific">Actinomadura rubteroloni</name>
    <dbReference type="NCBI Taxonomy" id="1926885"/>
    <lineage>
        <taxon>Bacteria</taxon>
        <taxon>Bacillati</taxon>
        <taxon>Actinomycetota</taxon>
        <taxon>Actinomycetes</taxon>
        <taxon>Streptosporangiales</taxon>
        <taxon>Thermomonosporaceae</taxon>
        <taxon>Actinomadura</taxon>
    </lineage>
</organism>
<dbReference type="EMBL" id="MTBP01000002">
    <property type="protein sequence ID" value="POM25201.1"/>
    <property type="molecule type" value="Genomic_DNA"/>
</dbReference>
<keyword evidence="2" id="KW-1185">Reference proteome</keyword>
<evidence type="ECO:0000313" key="1">
    <source>
        <dbReference type="EMBL" id="POM25201.1"/>
    </source>
</evidence>
<reference evidence="1 2" key="1">
    <citation type="journal article" date="2017" name="Chemistry">
        <title>Isolation, Biosynthesis and Chemical Modifications of Rubterolones A-F: Rare Tropolone Alkaloids from Actinomadura sp. 5-2.</title>
        <authorList>
            <person name="Guo H."/>
            <person name="Benndorf R."/>
            <person name="Leichnitz D."/>
            <person name="Klassen J.L."/>
            <person name="Vollmers J."/>
            <person name="Gorls H."/>
            <person name="Steinacker M."/>
            <person name="Weigel C."/>
            <person name="Dahse H.M."/>
            <person name="Kaster A.K."/>
            <person name="de Beer Z.W."/>
            <person name="Poulsen M."/>
            <person name="Beemelmanns C."/>
        </authorList>
    </citation>
    <scope>NUCLEOTIDE SEQUENCE [LARGE SCALE GENOMIC DNA]</scope>
    <source>
        <strain evidence="1 2">5-2</strain>
    </source>
</reference>
<name>A0A2P4UJI3_9ACTN</name>
<comment type="caution">
    <text evidence="1">The sequence shown here is derived from an EMBL/GenBank/DDBJ whole genome shotgun (WGS) entry which is preliminary data.</text>
</comment>
<dbReference type="AlphaFoldDB" id="A0A2P4UJI3"/>
<proteinExistence type="predicted"/>
<accession>A0A2P4UJI3</accession>
<gene>
    <name evidence="1" type="ORF">BTM25_38440</name>
</gene>
<evidence type="ECO:0000313" key="2">
    <source>
        <dbReference type="Proteomes" id="UP000242367"/>
    </source>
</evidence>
<protein>
    <submittedName>
        <fullName evidence="1">Uncharacterized protein</fullName>
    </submittedName>
</protein>